<dbReference type="InterPro" id="IPR029044">
    <property type="entry name" value="Nucleotide-diphossugar_trans"/>
</dbReference>
<gene>
    <name evidence="1" type="ORF">ENJ12_10815</name>
</gene>
<reference evidence="1" key="1">
    <citation type="journal article" date="2020" name="mSystems">
        <title>Genome- and Community-Level Interaction Insights into Carbon Utilization and Element Cycling Functions of Hydrothermarchaeota in Hydrothermal Sediment.</title>
        <authorList>
            <person name="Zhou Z."/>
            <person name="Liu Y."/>
            <person name="Xu W."/>
            <person name="Pan J."/>
            <person name="Luo Z.H."/>
            <person name="Li M."/>
        </authorList>
    </citation>
    <scope>NUCLEOTIDE SEQUENCE [LARGE SCALE GENOMIC DNA]</scope>
    <source>
        <strain evidence="1">HyVt-458</strain>
    </source>
</reference>
<accession>A0A831WBA7</accession>
<sequence length="340" mass="39479">MKLTFNIIFISGTVKYLRLAAASLLKESDYSYRLVDNGLDEKERRLLKDFCDSSPRLEYFYYPAKGILDHGSMLNILFAREDSPYFCMADSDIFAAGPFQETLEQHLPECDVFSSCLPVSMNPDIILPGFSGRCLRTPAGLPLAPTYFSVYRTELFRKIIAETKVGFEVYHPARFLPESLERLSLTDDVLQSRRLDTAKLLNVVSHHYGTRFRHLELDNLIHIGGISGARKSWRDRLREKVVNLSQRPFILDDAYLESEIQRRSRNRNKETGTDPAVEAENIRSRALRTPLSLYFTRYFEHLFEGSVEPRFQVNDDRLQQSIARFTRLIQDLYETEPRLR</sequence>
<evidence type="ECO:0000313" key="1">
    <source>
        <dbReference type="EMBL" id="HEC07337.1"/>
    </source>
</evidence>
<dbReference type="SUPFAM" id="SSF53448">
    <property type="entry name" value="Nucleotide-diphospho-sugar transferases"/>
    <property type="match status" value="1"/>
</dbReference>
<comment type="caution">
    <text evidence="1">The sequence shown here is derived from an EMBL/GenBank/DDBJ whole genome shotgun (WGS) entry which is preliminary data.</text>
</comment>
<proteinExistence type="predicted"/>
<dbReference type="AlphaFoldDB" id="A0A831WBA7"/>
<organism evidence="1">
    <name type="scientific">Thiolapillus brandeum</name>
    <dbReference type="NCBI Taxonomy" id="1076588"/>
    <lineage>
        <taxon>Bacteria</taxon>
        <taxon>Pseudomonadati</taxon>
        <taxon>Pseudomonadota</taxon>
        <taxon>Gammaproteobacteria</taxon>
        <taxon>Chromatiales</taxon>
        <taxon>Sedimenticolaceae</taxon>
        <taxon>Thiolapillus</taxon>
    </lineage>
</organism>
<dbReference type="Proteomes" id="UP000886339">
    <property type="component" value="Unassembled WGS sequence"/>
</dbReference>
<protein>
    <submittedName>
        <fullName evidence="1">Uncharacterized protein</fullName>
    </submittedName>
</protein>
<name>A0A831WBA7_9GAMM</name>
<dbReference type="EMBL" id="DRLF01000372">
    <property type="protein sequence ID" value="HEC07337.1"/>
    <property type="molecule type" value="Genomic_DNA"/>
</dbReference>